<proteinExistence type="predicted"/>
<evidence type="ECO:0000313" key="2">
    <source>
        <dbReference type="Proteomes" id="UP000799118"/>
    </source>
</evidence>
<reference evidence="1" key="1">
    <citation type="journal article" date="2019" name="Environ. Microbiol.">
        <title>Fungal ecological strategies reflected in gene transcription - a case study of two litter decomposers.</title>
        <authorList>
            <person name="Barbi F."/>
            <person name="Kohler A."/>
            <person name="Barry K."/>
            <person name="Baskaran P."/>
            <person name="Daum C."/>
            <person name="Fauchery L."/>
            <person name="Ihrmark K."/>
            <person name="Kuo A."/>
            <person name="LaButti K."/>
            <person name="Lipzen A."/>
            <person name="Morin E."/>
            <person name="Grigoriev I.V."/>
            <person name="Henrissat B."/>
            <person name="Lindahl B."/>
            <person name="Martin F."/>
        </authorList>
    </citation>
    <scope>NUCLEOTIDE SEQUENCE</scope>
    <source>
        <strain evidence="1">JB14</strain>
    </source>
</reference>
<organism evidence="1 2">
    <name type="scientific">Gymnopus androsaceus JB14</name>
    <dbReference type="NCBI Taxonomy" id="1447944"/>
    <lineage>
        <taxon>Eukaryota</taxon>
        <taxon>Fungi</taxon>
        <taxon>Dikarya</taxon>
        <taxon>Basidiomycota</taxon>
        <taxon>Agaricomycotina</taxon>
        <taxon>Agaricomycetes</taxon>
        <taxon>Agaricomycetidae</taxon>
        <taxon>Agaricales</taxon>
        <taxon>Marasmiineae</taxon>
        <taxon>Omphalotaceae</taxon>
        <taxon>Gymnopus</taxon>
    </lineage>
</organism>
<sequence>VKGYKDTVFKGFHTFEIAQNHYEEAKDTGVLELLHRNVGPETIYIVIQGVKPGVYCRR</sequence>
<dbReference type="EMBL" id="ML771483">
    <property type="protein sequence ID" value="KAE9382480.1"/>
    <property type="molecule type" value="Genomic_DNA"/>
</dbReference>
<feature type="non-terminal residue" evidence="1">
    <location>
        <position position="1"/>
    </location>
</feature>
<keyword evidence="2" id="KW-1185">Reference proteome</keyword>
<name>A0A6A4GAG8_9AGAR</name>
<dbReference type="Proteomes" id="UP000799118">
    <property type="component" value="Unassembled WGS sequence"/>
</dbReference>
<gene>
    <name evidence="1" type="ORF">BT96DRAFT_845461</name>
</gene>
<dbReference type="AlphaFoldDB" id="A0A6A4GAG8"/>
<accession>A0A6A4GAG8</accession>
<evidence type="ECO:0000313" key="1">
    <source>
        <dbReference type="EMBL" id="KAE9382480.1"/>
    </source>
</evidence>
<protein>
    <submittedName>
        <fullName evidence="1">Uncharacterized protein</fullName>
    </submittedName>
</protein>
<dbReference type="OrthoDB" id="3037695at2759"/>